<dbReference type="RefSeq" id="WP_268924104.1">
    <property type="nucleotide sequence ID" value="NZ_JAPTGB010000002.1"/>
</dbReference>
<accession>A0ABT4IDR4</accession>
<proteinExistence type="predicted"/>
<name>A0ABT4IDR4_9EURY</name>
<gene>
    <name evidence="1" type="ORF">O0S10_01425</name>
</gene>
<organism evidence="1 2">
    <name type="scientific">Methanocorpusculum petauri</name>
    <dbReference type="NCBI Taxonomy" id="3002863"/>
    <lineage>
        <taxon>Archaea</taxon>
        <taxon>Methanobacteriati</taxon>
        <taxon>Methanobacteriota</taxon>
        <taxon>Stenosarchaea group</taxon>
        <taxon>Methanomicrobia</taxon>
        <taxon>Methanomicrobiales</taxon>
        <taxon>Methanocorpusculaceae</taxon>
        <taxon>Methanocorpusculum</taxon>
    </lineage>
</organism>
<dbReference type="EMBL" id="JAPTGB010000002">
    <property type="protein sequence ID" value="MCZ0859886.1"/>
    <property type="molecule type" value="Genomic_DNA"/>
</dbReference>
<evidence type="ECO:0000313" key="2">
    <source>
        <dbReference type="Proteomes" id="UP001141422"/>
    </source>
</evidence>
<evidence type="ECO:0000313" key="1">
    <source>
        <dbReference type="EMBL" id="MCZ0859886.1"/>
    </source>
</evidence>
<sequence length="425" mass="45857">MKLLLCYEMRGRRYACFAVLLAAIVFAAVCIAPVTADEFGHGEAWTETPTIYGGPMYGPADFTIAASGFDLSPEDLFEQSNVTLSNYISHFGRTVAPVALSSSSLPLNSLNLRKKLSVSALSASPGSEGYMGLPGVEVPEGQKLAAYGFQVLPTGQIMEYTCFVSADANDTAYAAAKEDLNEWLNFANEKVKIAGASIVDYAANVPLTLQEPGWIAQKTSGTIDYGEWGTVKLTSNWYWDDIAQNEKQDQFYVTAQVQMTPGQVTVGGLNFNQNHKMLLRIDPCHGQYLPNANACDDTPGNCFNEETVQCSIGTGGVGLAWIQKVAEVKVSRDAVEKWSLSFTGAGSSLGAGATREKMYTFKAGMRVVSSKSARNGDEYCISKNSVDAADAFSTLNYGLVNGPSSPDKIGHSLSIRWNGEKYKED</sequence>
<reference evidence="1" key="1">
    <citation type="submission" date="2022-12" db="EMBL/GenBank/DDBJ databases">
        <title>Isolation and characterisation of novel Methanocorpusculum spp. from native Australian herbivores indicates the genus is ancestrally host-associated.</title>
        <authorList>
            <person name="Volmer J.G."/>
            <person name="Soo R.M."/>
            <person name="Evans P.N."/>
            <person name="Hoedt E.C."/>
            <person name="Astorga Alsina A.L."/>
            <person name="Woodcroft B.J."/>
            <person name="Tyson G.W."/>
            <person name="Hugenholtz P."/>
            <person name="Morrison M."/>
        </authorList>
    </citation>
    <scope>NUCLEOTIDE SEQUENCE</scope>
    <source>
        <strain evidence="1">MG</strain>
    </source>
</reference>
<keyword evidence="2" id="KW-1185">Reference proteome</keyword>
<protein>
    <submittedName>
        <fullName evidence="1">Uncharacterized protein</fullName>
    </submittedName>
</protein>
<comment type="caution">
    <text evidence="1">The sequence shown here is derived from an EMBL/GenBank/DDBJ whole genome shotgun (WGS) entry which is preliminary data.</text>
</comment>
<dbReference type="Proteomes" id="UP001141422">
    <property type="component" value="Unassembled WGS sequence"/>
</dbReference>